<gene>
    <name evidence="1" type="ORF">B4N89_19590</name>
</gene>
<evidence type="ECO:0000313" key="2">
    <source>
        <dbReference type="Proteomes" id="UP000190037"/>
    </source>
</evidence>
<keyword evidence="2" id="KW-1185">Reference proteome</keyword>
<comment type="caution">
    <text evidence="1">The sequence shown here is derived from an EMBL/GenBank/DDBJ whole genome shotgun (WGS) entry which is preliminary data.</text>
</comment>
<dbReference type="STRING" id="159449.B4N89_19590"/>
<protein>
    <recommendedName>
        <fullName evidence="3">DNA primase/polymerase bifunctional N-terminal domain-containing protein</fullName>
    </recommendedName>
</protein>
<dbReference type="EMBL" id="MWQN01000001">
    <property type="protein sequence ID" value="OPC82846.1"/>
    <property type="molecule type" value="Genomic_DNA"/>
</dbReference>
<proteinExistence type="predicted"/>
<sequence>MDADVNRTTLAALPQDALRNPYAPRLVAAGETFDVIEVEDRLGRAALDTLHAHRVPVGPVIFDRRYRRIGFLVPPTAVMPMRPRERRLGPRHHGRGAWITFPPPPEQNDGPLVWLVPPTSDNRLTTLRHVRAAIAEAARALAERHQQAI</sequence>
<organism evidence="1 2">
    <name type="scientific">Embleya scabrispora</name>
    <dbReference type="NCBI Taxonomy" id="159449"/>
    <lineage>
        <taxon>Bacteria</taxon>
        <taxon>Bacillati</taxon>
        <taxon>Actinomycetota</taxon>
        <taxon>Actinomycetes</taxon>
        <taxon>Kitasatosporales</taxon>
        <taxon>Streptomycetaceae</taxon>
        <taxon>Embleya</taxon>
    </lineage>
</organism>
<evidence type="ECO:0000313" key="1">
    <source>
        <dbReference type="EMBL" id="OPC82846.1"/>
    </source>
</evidence>
<dbReference type="OrthoDB" id="3852429at2"/>
<dbReference type="RefSeq" id="WP_078977137.1">
    <property type="nucleotide sequence ID" value="NZ_MWQN01000001.1"/>
</dbReference>
<accession>A0A1T3P156</accession>
<reference evidence="1 2" key="1">
    <citation type="submission" date="2017-03" db="EMBL/GenBank/DDBJ databases">
        <title>Draft genome sequence of Streptomyces scabrisporus NF3, endophyte isolated from Amphipterygium adstringens.</title>
        <authorList>
            <person name="Vazquez M."/>
            <person name="Ceapa C.D."/>
            <person name="Rodriguez Luna D."/>
            <person name="Sanchez Esquivel S."/>
        </authorList>
    </citation>
    <scope>NUCLEOTIDE SEQUENCE [LARGE SCALE GENOMIC DNA]</scope>
    <source>
        <strain evidence="1 2">NF3</strain>
    </source>
</reference>
<name>A0A1T3P156_9ACTN</name>
<evidence type="ECO:0008006" key="3">
    <source>
        <dbReference type="Google" id="ProtNLM"/>
    </source>
</evidence>
<dbReference type="Proteomes" id="UP000190037">
    <property type="component" value="Unassembled WGS sequence"/>
</dbReference>
<dbReference type="AlphaFoldDB" id="A0A1T3P156"/>